<keyword evidence="2" id="KW-1185">Reference proteome</keyword>
<dbReference type="InParanoid" id="A0A251UQR6"/>
<proteinExistence type="predicted"/>
<sequence>MPHSKDNIKYIFSTAINGKIKAWLHVDRVSKIDYETDGYVWTKWHTILMGHVTLTFLYNPYLDEMAYNTDGSSFLYNPYLDEMAYNIDGSCNA</sequence>
<dbReference type="STRING" id="4232.A0A251UQR6"/>
<evidence type="ECO:0000313" key="1">
    <source>
        <dbReference type="EMBL" id="OTG25678.1"/>
    </source>
</evidence>
<name>A0A251UQR6_HELAN</name>
<dbReference type="EMBL" id="CM007894">
    <property type="protein sequence ID" value="OTG25678.1"/>
    <property type="molecule type" value="Genomic_DNA"/>
</dbReference>
<accession>A0A251UQR6</accession>
<dbReference type="Proteomes" id="UP000215914">
    <property type="component" value="Chromosome 5"/>
</dbReference>
<dbReference type="AlphaFoldDB" id="A0A251UQR6"/>
<organism evidence="1 2">
    <name type="scientific">Helianthus annuus</name>
    <name type="common">Common sunflower</name>
    <dbReference type="NCBI Taxonomy" id="4232"/>
    <lineage>
        <taxon>Eukaryota</taxon>
        <taxon>Viridiplantae</taxon>
        <taxon>Streptophyta</taxon>
        <taxon>Embryophyta</taxon>
        <taxon>Tracheophyta</taxon>
        <taxon>Spermatophyta</taxon>
        <taxon>Magnoliopsida</taxon>
        <taxon>eudicotyledons</taxon>
        <taxon>Gunneridae</taxon>
        <taxon>Pentapetalae</taxon>
        <taxon>asterids</taxon>
        <taxon>campanulids</taxon>
        <taxon>Asterales</taxon>
        <taxon>Asteraceae</taxon>
        <taxon>Asteroideae</taxon>
        <taxon>Heliantheae alliance</taxon>
        <taxon>Heliantheae</taxon>
        <taxon>Helianthus</taxon>
    </lineage>
</organism>
<evidence type="ECO:0000313" key="2">
    <source>
        <dbReference type="Proteomes" id="UP000215914"/>
    </source>
</evidence>
<reference evidence="2" key="1">
    <citation type="journal article" date="2017" name="Nature">
        <title>The sunflower genome provides insights into oil metabolism, flowering and Asterid evolution.</title>
        <authorList>
            <person name="Badouin H."/>
            <person name="Gouzy J."/>
            <person name="Grassa C.J."/>
            <person name="Murat F."/>
            <person name="Staton S.E."/>
            <person name="Cottret L."/>
            <person name="Lelandais-Briere C."/>
            <person name="Owens G.L."/>
            <person name="Carrere S."/>
            <person name="Mayjonade B."/>
            <person name="Legrand L."/>
            <person name="Gill N."/>
            <person name="Kane N.C."/>
            <person name="Bowers J.E."/>
            <person name="Hubner S."/>
            <person name="Bellec A."/>
            <person name="Berard A."/>
            <person name="Berges H."/>
            <person name="Blanchet N."/>
            <person name="Boniface M.C."/>
            <person name="Brunel D."/>
            <person name="Catrice O."/>
            <person name="Chaidir N."/>
            <person name="Claudel C."/>
            <person name="Donnadieu C."/>
            <person name="Faraut T."/>
            <person name="Fievet G."/>
            <person name="Helmstetter N."/>
            <person name="King M."/>
            <person name="Knapp S.J."/>
            <person name="Lai Z."/>
            <person name="Le Paslier M.C."/>
            <person name="Lippi Y."/>
            <person name="Lorenzon L."/>
            <person name="Mandel J.R."/>
            <person name="Marage G."/>
            <person name="Marchand G."/>
            <person name="Marquand E."/>
            <person name="Bret-Mestries E."/>
            <person name="Morien E."/>
            <person name="Nambeesan S."/>
            <person name="Nguyen T."/>
            <person name="Pegot-Espagnet P."/>
            <person name="Pouilly N."/>
            <person name="Raftis F."/>
            <person name="Sallet E."/>
            <person name="Schiex T."/>
            <person name="Thomas J."/>
            <person name="Vandecasteele C."/>
            <person name="Vares D."/>
            <person name="Vear F."/>
            <person name="Vautrin S."/>
            <person name="Crespi M."/>
            <person name="Mangin B."/>
            <person name="Burke J.M."/>
            <person name="Salse J."/>
            <person name="Munos S."/>
            <person name="Vincourt P."/>
            <person name="Rieseberg L.H."/>
            <person name="Langlade N.B."/>
        </authorList>
    </citation>
    <scope>NUCLEOTIDE SEQUENCE [LARGE SCALE GENOMIC DNA]</scope>
    <source>
        <strain evidence="2">cv. SF193</strain>
    </source>
</reference>
<gene>
    <name evidence="1" type="ORF">HannXRQ_Chr05g0150221</name>
</gene>
<protein>
    <submittedName>
        <fullName evidence="1">Uncharacterized protein</fullName>
    </submittedName>
</protein>